<reference evidence="1 2" key="1">
    <citation type="submission" date="2019-08" db="EMBL/GenBank/DDBJ databases">
        <authorList>
            <person name="Dhanesh K."/>
            <person name="Kumar G."/>
            <person name="Sasikala C."/>
            <person name="Venkata Ramana C."/>
        </authorList>
    </citation>
    <scope>NUCLEOTIDE SEQUENCE [LARGE SCALE GENOMIC DNA]</scope>
    <source>
        <strain evidence="1 2">JC645</strain>
    </source>
</reference>
<name>A0A5M6DBG9_9BACT</name>
<accession>A0A5M6DBG9</accession>
<dbReference type="RefSeq" id="WP_150076414.1">
    <property type="nucleotide sequence ID" value="NZ_VWOX01000005.1"/>
</dbReference>
<evidence type="ECO:0000313" key="2">
    <source>
        <dbReference type="Proteomes" id="UP000324479"/>
    </source>
</evidence>
<protein>
    <submittedName>
        <fullName evidence="1">Uncharacterized protein</fullName>
    </submittedName>
</protein>
<evidence type="ECO:0000313" key="1">
    <source>
        <dbReference type="EMBL" id="KAA5543662.1"/>
    </source>
</evidence>
<dbReference type="AlphaFoldDB" id="A0A5M6DBG9"/>
<comment type="caution">
    <text evidence="1">The sequence shown here is derived from an EMBL/GenBank/DDBJ whole genome shotgun (WGS) entry which is preliminary data.</text>
</comment>
<dbReference type="EMBL" id="VWOX01000005">
    <property type="protein sequence ID" value="KAA5543662.1"/>
    <property type="molecule type" value="Genomic_DNA"/>
</dbReference>
<dbReference type="Proteomes" id="UP000324479">
    <property type="component" value="Unassembled WGS sequence"/>
</dbReference>
<organism evidence="1 2">
    <name type="scientific">Roseiconus nitratireducens</name>
    <dbReference type="NCBI Taxonomy" id="2605748"/>
    <lineage>
        <taxon>Bacteria</taxon>
        <taxon>Pseudomonadati</taxon>
        <taxon>Planctomycetota</taxon>
        <taxon>Planctomycetia</taxon>
        <taxon>Pirellulales</taxon>
        <taxon>Pirellulaceae</taxon>
        <taxon>Roseiconus</taxon>
    </lineage>
</organism>
<keyword evidence="2" id="KW-1185">Reference proteome</keyword>
<gene>
    <name evidence="1" type="ORF">FYK55_10680</name>
</gene>
<proteinExistence type="predicted"/>
<sequence>MVVQRLAIAFILPLAILLPTDRVGAQESNDRETRLAEYLSQTEFVGKFTIDGQESPPKTETYTISSCEKLPTPDLYRLKARIKYGDIDQEVPLDLKILWSGHTPVITLDAMWIPGMGTFDARVMIRSGRYAGTWQHGDKGGHLFGKIVPIKGADEPAQPKDSPASGESE</sequence>